<protein>
    <submittedName>
        <fullName evidence="2">NAD(P)H-binding protein</fullName>
    </submittedName>
</protein>
<evidence type="ECO:0000259" key="1">
    <source>
        <dbReference type="Pfam" id="PF13460"/>
    </source>
</evidence>
<evidence type="ECO:0000313" key="2">
    <source>
        <dbReference type="EMBL" id="UUY03158.1"/>
    </source>
</evidence>
<evidence type="ECO:0000313" key="3">
    <source>
        <dbReference type="Proteomes" id="UP001058860"/>
    </source>
</evidence>
<reference evidence="3" key="1">
    <citation type="submission" date="2021-11" db="EMBL/GenBank/DDBJ databases">
        <title>Cultivation dependent microbiological survey of springs from the worlds oldest radium mine currently devoted to the extraction of radon-saturated water.</title>
        <authorList>
            <person name="Kapinusova G."/>
            <person name="Smrhova T."/>
            <person name="Strejcek M."/>
            <person name="Suman J."/>
            <person name="Jani K."/>
            <person name="Pajer P."/>
            <person name="Uhlik O."/>
        </authorList>
    </citation>
    <scope>NUCLEOTIDE SEQUENCE [LARGE SCALE GENOMIC DNA]</scope>
    <source>
        <strain evidence="3">J379</strain>
    </source>
</reference>
<dbReference type="PANTHER" id="PTHR12126">
    <property type="entry name" value="NADH-UBIQUINONE OXIDOREDUCTASE 39 KDA SUBUNIT-RELATED"/>
    <property type="match status" value="1"/>
</dbReference>
<dbReference type="EMBL" id="CP088295">
    <property type="protein sequence ID" value="UUY03158.1"/>
    <property type="molecule type" value="Genomic_DNA"/>
</dbReference>
<dbReference type="PANTHER" id="PTHR12126:SF11">
    <property type="entry name" value="NADH DEHYDROGENASE [UBIQUINONE] 1 ALPHA SUBCOMPLEX SUBUNIT 9, MITOCHONDRIAL"/>
    <property type="match status" value="1"/>
</dbReference>
<dbReference type="RefSeq" id="WP_353863671.1">
    <property type="nucleotide sequence ID" value="NZ_CP088295.1"/>
</dbReference>
<gene>
    <name evidence="2" type="ORF">LRS13_21180</name>
</gene>
<dbReference type="InterPro" id="IPR016040">
    <property type="entry name" value="NAD(P)-bd_dom"/>
</dbReference>
<proteinExistence type="predicted"/>
<dbReference type="Pfam" id="PF13460">
    <property type="entry name" value="NAD_binding_10"/>
    <property type="match status" value="1"/>
</dbReference>
<dbReference type="SUPFAM" id="SSF51735">
    <property type="entry name" value="NAD(P)-binding Rossmann-fold domains"/>
    <property type="match status" value="1"/>
</dbReference>
<sequence>MKIAVTGGTGTLGARVVAELARRGHDVGALSRTAPAALPTGARHHAVDLVTGAGLDDALRGVEVVVDASNGPPNGADDVLVGGTRRLLAAERAAGVRHHVGVSIVGIGDVPMGYYRTKVAQEEEIVRGEVPWTILRATQFHDLVAMLFGATSRYRVLPGFRALLQPVAVDEVAVAVADLAVGSPRLGREEIVGPEVVELRDLARSWRAHTGRRAMVVPGRLPGGLGRALRRGGLTDRAAPARGTTTFAAWLEHPT</sequence>
<dbReference type="Gene3D" id="3.40.50.720">
    <property type="entry name" value="NAD(P)-binding Rossmann-like Domain"/>
    <property type="match status" value="1"/>
</dbReference>
<organism evidence="2 3">
    <name type="scientific">Svornostia abyssi</name>
    <dbReference type="NCBI Taxonomy" id="2898438"/>
    <lineage>
        <taxon>Bacteria</taxon>
        <taxon>Bacillati</taxon>
        <taxon>Actinomycetota</taxon>
        <taxon>Thermoleophilia</taxon>
        <taxon>Solirubrobacterales</taxon>
        <taxon>Baekduiaceae</taxon>
        <taxon>Svornostia</taxon>
    </lineage>
</organism>
<dbReference type="InterPro" id="IPR036291">
    <property type="entry name" value="NAD(P)-bd_dom_sf"/>
</dbReference>
<feature type="domain" description="NAD(P)-binding" evidence="1">
    <location>
        <begin position="7"/>
        <end position="157"/>
    </location>
</feature>
<dbReference type="Proteomes" id="UP001058860">
    <property type="component" value="Chromosome"/>
</dbReference>
<accession>A0ABY5PEV2</accession>
<dbReference type="InterPro" id="IPR051207">
    <property type="entry name" value="ComplexI_NDUFA9_subunit"/>
</dbReference>
<keyword evidence="3" id="KW-1185">Reference proteome</keyword>
<name>A0ABY5PEV2_9ACTN</name>